<organism evidence="1 2">
    <name type="scientific">Nesidiocoris tenuis</name>
    <dbReference type="NCBI Taxonomy" id="355587"/>
    <lineage>
        <taxon>Eukaryota</taxon>
        <taxon>Metazoa</taxon>
        <taxon>Ecdysozoa</taxon>
        <taxon>Arthropoda</taxon>
        <taxon>Hexapoda</taxon>
        <taxon>Insecta</taxon>
        <taxon>Pterygota</taxon>
        <taxon>Neoptera</taxon>
        <taxon>Paraneoptera</taxon>
        <taxon>Hemiptera</taxon>
        <taxon>Heteroptera</taxon>
        <taxon>Panheteroptera</taxon>
        <taxon>Cimicomorpha</taxon>
        <taxon>Miridae</taxon>
        <taxon>Dicyphina</taxon>
        <taxon>Nesidiocoris</taxon>
    </lineage>
</organism>
<name>A0A6H5GGW6_9HEMI</name>
<keyword evidence="2" id="KW-1185">Reference proteome</keyword>
<evidence type="ECO:0000313" key="2">
    <source>
        <dbReference type="Proteomes" id="UP000479000"/>
    </source>
</evidence>
<dbReference type="AlphaFoldDB" id="A0A6H5GGW6"/>
<proteinExistence type="predicted"/>
<protein>
    <submittedName>
        <fullName evidence="1">Uncharacterized protein</fullName>
    </submittedName>
</protein>
<accession>A0A6H5GGW6</accession>
<sequence>MYRVGFPLIYRSGSRASVNFNFMTTFLEARIRLKLKLNLKLKIQRFTIFSPGKKLMRSSESRVAPEEGSEVIIIAKGLKVCGQKSSHTPRISQENIEGEKFVQVGYRQTTQDQKSPAVYLKLATVGISRTLTLVENRSHGHRLARTVPESVRAEAGINVGAERWPQADICLTLAGGVGMGIGGNEFEGFVDRLHVIEEHRLEDWKPLCATRDSLGRNLPFKEDQNRGQQSHQQDVNTIANYSIHHSACSRTAMYLSCLVLITISTNFCVNVNLHQTHLNPKVGDRLRTFHAGNTNSYICKQYNTGSWEGFERSISNCSSLEQLKFLAGIAYLDREKKTPGRKRENRPECSANVRQQTIENSSNSPAAWTELMKYFTTRQRMLSLCRIQQNCTSQILNVNWNVGLTHRSISTYMIHSMEKNAVAFGRRGPSLNFGLQLLPSRSRHDPRHVTNPVVHTNRGESPVANLLAALPGGCGSALDSVSPR</sequence>
<gene>
    <name evidence="1" type="ORF">NTEN_LOCUS7925</name>
</gene>
<evidence type="ECO:0000313" key="1">
    <source>
        <dbReference type="EMBL" id="CAB0002138.1"/>
    </source>
</evidence>
<dbReference type="Proteomes" id="UP000479000">
    <property type="component" value="Unassembled WGS sequence"/>
</dbReference>
<reference evidence="1 2" key="1">
    <citation type="submission" date="2020-02" db="EMBL/GenBank/DDBJ databases">
        <authorList>
            <person name="Ferguson B K."/>
        </authorList>
    </citation>
    <scope>NUCLEOTIDE SEQUENCE [LARGE SCALE GENOMIC DNA]</scope>
</reference>
<dbReference type="EMBL" id="CADCXU010011948">
    <property type="protein sequence ID" value="CAB0002138.1"/>
    <property type="molecule type" value="Genomic_DNA"/>
</dbReference>